<comment type="caution">
    <text evidence="1">The sequence shown here is derived from an EMBL/GenBank/DDBJ whole genome shotgun (WGS) entry which is preliminary data.</text>
</comment>
<name>A0ABT5CBP7_9BACT</name>
<gene>
    <name evidence="1" type="ORF">POL72_39380</name>
</gene>
<keyword evidence="2" id="KW-1185">Reference proteome</keyword>
<dbReference type="Proteomes" id="UP001217485">
    <property type="component" value="Unassembled WGS sequence"/>
</dbReference>
<dbReference type="EMBL" id="JAQNDK010000005">
    <property type="protein sequence ID" value="MDC0683854.1"/>
    <property type="molecule type" value="Genomic_DNA"/>
</dbReference>
<reference evidence="1 2" key="1">
    <citation type="submission" date="2023-01" db="EMBL/GenBank/DDBJ databases">
        <title>Minimal conservation of predation-associated metabolite biosynthetic gene clusters underscores biosynthetic potential of Myxococcota including descriptions for ten novel species: Archangium lansinium sp. nov., Myxococcus landrumus sp. nov., Nannocystis bai.</title>
        <authorList>
            <person name="Ahearne A."/>
            <person name="Stevens C."/>
            <person name="Dowd S."/>
        </authorList>
    </citation>
    <scope>NUCLEOTIDE SEQUENCE [LARGE SCALE GENOMIC DNA]</scope>
    <source>
        <strain evidence="1 2">WIWO2</strain>
    </source>
</reference>
<protein>
    <submittedName>
        <fullName evidence="1">Uncharacterized protein</fullName>
    </submittedName>
</protein>
<organism evidence="1 2">
    <name type="scientific">Sorangium atrum</name>
    <dbReference type="NCBI Taxonomy" id="2995308"/>
    <lineage>
        <taxon>Bacteria</taxon>
        <taxon>Pseudomonadati</taxon>
        <taxon>Myxococcota</taxon>
        <taxon>Polyangia</taxon>
        <taxon>Polyangiales</taxon>
        <taxon>Polyangiaceae</taxon>
        <taxon>Sorangium</taxon>
    </lineage>
</organism>
<dbReference type="RefSeq" id="WP_272102005.1">
    <property type="nucleotide sequence ID" value="NZ_JAQNDK010000005.1"/>
</dbReference>
<evidence type="ECO:0000313" key="2">
    <source>
        <dbReference type="Proteomes" id="UP001217485"/>
    </source>
</evidence>
<sequence>MGVHVILDIDPRGIDEAEWAATYEETLALVSAWQPRLLGWGWRAIEGVRVRVPMYMRSLGRDVDDPKRARWHVVGDRDSLQTAEGQVFYRDLGRYAAQLGECPDGDIVVTAAMPDRGDTSGPVRVFSGRTRGYPYHFAVLAAAMLIEERFPQHAMVWGEIDRGQVEQARRLSAPLLGRELPLPVRVDAPRLIERLRARYAAGALFGAFKRVFLGEAGERYEAVLRVFPGEDAAKEWQRALRAFAESRSQASSDAVRLVIAWLNAGRGLREACRLACLAPEGPRISPEEFIGILASTWVAVPPPARGPLSALCKPLETPHPTASWCGALFLDATMTGRRLRIHIEPAALSADLSAVFGDRGPALAEQLREESAKLEAQLRELADDTNTILAEIGGAASDTTEALAALCSAEAMGPQQRTWVRAMAWRAAKALARLRDGDPKMAGILDDAAQGKRLLAELLIERQFLLTEDAWDGVLAEREPEVVAWWIALVGLRASELDASEVCRAFLENAELRAYAMAIRRDEAAMREIGELAGTESAGGE</sequence>
<proteinExistence type="predicted"/>
<accession>A0ABT5CBP7</accession>
<evidence type="ECO:0000313" key="1">
    <source>
        <dbReference type="EMBL" id="MDC0683854.1"/>
    </source>
</evidence>